<dbReference type="GO" id="GO:0006302">
    <property type="term" value="P:double-strand break repair"/>
    <property type="evidence" value="ECO:0007669"/>
    <property type="project" value="InterPro"/>
</dbReference>
<protein>
    <submittedName>
        <fullName evidence="4">SbcC/MukB-like Walker B domain-containing protein</fullName>
    </submittedName>
</protein>
<feature type="coiled-coil region" evidence="1">
    <location>
        <begin position="501"/>
        <end position="562"/>
    </location>
</feature>
<dbReference type="PANTHER" id="PTHR32114:SF2">
    <property type="entry name" value="ABC TRANSPORTER ABCH.3"/>
    <property type="match status" value="1"/>
</dbReference>
<sequence length="1190" mass="135190">MTGPTGAGKSTLLDAICLALYHQTPRLGISPGQELMTRHTAEALAEVEFEVQGTGYRAFWSQRRAKNSPQGNLQPPRAELALMADGRILADKINDKLRMVTDLTGLDFGRFTKSMLLAQGDFAAFLNADAKKRAELLEELTGTAIYGRISADVFERHKAVKEQLEGLRARAAAIELLTEPQLEALNGQLTQLLAEEQRLNDEQQRLQHAADWLARHRQLTQALDDAREKQQAAAREGDDAQPQMTRLSRGEPAEFLRPLLDEEQRSRLARQRQDEAIASQCAERLRTEQALLPLRESLEQARRRWQDYLEYRQRRQQLIERHVIPLDQHIAGLEQQATAQRQTHEGLAAQRRSGQLALQEQQAVFTLAERQLQQTAHYLTQHAQFRRWGEQLPLWRELFARRQRECRLAESLGQECDKGRRQGQTLHNEQQAALAERENCRRQAAALADEFDRLQRQREQQETLAPFATLRDQWRASREQSAYRAALAALIPQSRRLARYLAAEAERQAALEQELATLAQSRQGRQQRLTDISRLLEEVSARYQLEQRIVALEEQREHLQSGHPCPLCGSTEHPYILHYQPPEPAQTQLRIRSLQGELTAINADIVAADTRNLMLLGQQRQAGEEQTRLQKERTAIDEQWRLAAAALDIAFPTAGDVDAENWLARQDRQEQALAEQLEARRQADLQWQTARDAVRDADVKVKSSESLLALVVQKQQAAAQTLQQTTLRLKEQQTLIRQLATEIAASLTPLELTLPAEADVEGWLSAREQEWRLWSRHLERQQEITVSLATQDIDIRNRQANLAELARHEKELAQQIELTQTTLHQARHERRQQVGDATVVELGDELRRLGEEAEQARRLAEQQLQQAGEQLQQLAGSIENQRRQRQEFDAQAQQAAAALQTALGESPFATAAELASALLPPAERDQLRVLRDRLREQRQRTAAWYEQAELALKNSIAARPATLETEVRHDEIEQRLAAVKLSLGENTRRQGEIQQQLSSHLRRRHDQQNLLRAVADGETAYADWSCLNELIGSREGDKFRKFAQGLTLEHLIHLANRQLTRLQDRYQLRRKAAAELELEVVDIWQAEAVRDTRTLSGGESFLVSLALALALSDLVSHKIRIDSLFLDEGFGTLDAETLDIALDALDTLNATGKMIGVISHVEAMKERIPVQIKVKKSTAWASAGWKPVSP</sequence>
<dbReference type="Pfam" id="PF13476">
    <property type="entry name" value="AAA_23"/>
    <property type="match status" value="1"/>
</dbReference>
<dbReference type="SUPFAM" id="SSF52540">
    <property type="entry name" value="P-loop containing nucleoside triphosphate hydrolases"/>
    <property type="match status" value="2"/>
</dbReference>
<feature type="compositionally biased region" description="Basic and acidic residues" evidence="2">
    <location>
        <begin position="224"/>
        <end position="238"/>
    </location>
</feature>
<dbReference type="PANTHER" id="PTHR32114">
    <property type="entry name" value="ABC TRANSPORTER ABCH.3"/>
    <property type="match status" value="1"/>
</dbReference>
<proteinExistence type="predicted"/>
<dbReference type="Pfam" id="PF13558">
    <property type="entry name" value="SbcC_Walker_B"/>
    <property type="match status" value="1"/>
</dbReference>
<feature type="domain" description="Rad50/SbcC-type AAA" evidence="3">
    <location>
        <begin position="2"/>
        <end position="195"/>
    </location>
</feature>
<feature type="coiled-coil region" evidence="1">
    <location>
        <begin position="839"/>
        <end position="898"/>
    </location>
</feature>
<evidence type="ECO:0000259" key="3">
    <source>
        <dbReference type="Pfam" id="PF13476"/>
    </source>
</evidence>
<dbReference type="Gene3D" id="3.40.50.300">
    <property type="entry name" value="P-loop containing nucleotide triphosphate hydrolases"/>
    <property type="match status" value="2"/>
</dbReference>
<feature type="region of interest" description="Disordered" evidence="2">
    <location>
        <begin position="223"/>
        <end position="256"/>
    </location>
</feature>
<feature type="coiled-coil region" evidence="1">
    <location>
        <begin position="437"/>
        <end position="464"/>
    </location>
</feature>
<dbReference type="InterPro" id="IPR038729">
    <property type="entry name" value="Rad50/SbcC_AAA"/>
</dbReference>
<gene>
    <name evidence="4" type="ORF">ABK905_06735</name>
</gene>
<reference evidence="4" key="1">
    <citation type="submission" date="2024-06" db="EMBL/GenBank/DDBJ databases">
        <authorList>
            <person name="Coelho C."/>
            <person name="Bento M."/>
            <person name="Garcia E."/>
            <person name="Camelo A."/>
            <person name="Brandao I."/>
            <person name="Espirito Santo C."/>
            <person name="Trovao J."/>
            <person name="Verissimo A."/>
            <person name="Costa J."/>
            <person name="Tiago I."/>
        </authorList>
    </citation>
    <scope>NUCLEOTIDE SEQUENCE</scope>
    <source>
        <strain evidence="4">KWT182</strain>
    </source>
</reference>
<organism evidence="4">
    <name type="scientific">Acerihabitans sp. KWT182</name>
    <dbReference type="NCBI Taxonomy" id="3157919"/>
    <lineage>
        <taxon>Bacteria</taxon>
        <taxon>Pseudomonadati</taxon>
        <taxon>Pseudomonadota</taxon>
        <taxon>Gammaproteobacteria</taxon>
        <taxon>Enterobacterales</taxon>
        <taxon>Pectobacteriaceae</taxon>
        <taxon>Acerihabitans</taxon>
    </lineage>
</organism>
<name>A0AAU7QF08_9GAMM</name>
<evidence type="ECO:0000256" key="1">
    <source>
        <dbReference type="SAM" id="Coils"/>
    </source>
</evidence>
<dbReference type="AlphaFoldDB" id="A0AAU7QF08"/>
<accession>A0AAU7QF08</accession>
<evidence type="ECO:0000313" key="4">
    <source>
        <dbReference type="EMBL" id="XBS71825.1"/>
    </source>
</evidence>
<dbReference type="EMBL" id="CP157947">
    <property type="protein sequence ID" value="XBS71825.1"/>
    <property type="molecule type" value="Genomic_DNA"/>
</dbReference>
<dbReference type="GO" id="GO:0016887">
    <property type="term" value="F:ATP hydrolysis activity"/>
    <property type="evidence" value="ECO:0007669"/>
    <property type="project" value="InterPro"/>
</dbReference>
<dbReference type="InterPro" id="IPR027417">
    <property type="entry name" value="P-loop_NTPase"/>
</dbReference>
<evidence type="ECO:0000256" key="2">
    <source>
        <dbReference type="SAM" id="MobiDB-lite"/>
    </source>
</evidence>
<keyword evidence="1" id="KW-0175">Coiled coil</keyword>